<sequence>MSYQEELFKELLDENSIKVKLRYRKSKYQYKSIKKSELKEHLDSGWEIQRRNKNSFRVKTLKPTDEWFEDRVWTLFAKMGFNYMNSDRNFRLKYTKDNLIPGKQIDVFAVDDETIFIVECKTSKKRKSKSFQSEINEINGIRGNIIPKLQRAFEGKRKIAWLFCTENIVLSDNDKSRLKEHNIFYLNQDDINYYEQLIDQLGISAKYQMFARIFANQEIPEIKNKVPAIRGKMGGYTYYSFSIEPDTLLKISYILHRINTSDDTLSTYQRMVKKSRIKQIDDFLGGENNFFPNAIIINIDTKRGKPLDFNLADAGQHDSKSKLGVLHLPKRFKSAFVIDGQHRLYGYGNNNYRFTHTIPVIAFENLPSDKQANLFVEINHKQKSVPANLLKSLDAELKWDSPIPDDAIRALKSKLAQRLNERDESPLYNRIIIGEEKSTQTKCITLTYVFDYGLNKTNLFGEISNRSLIRTGPLYAGDLAEKTLEKAYTFFKLFFELIEEKLTDQWELGNGEGGFVARNIGVSSFIVISWDIMEYLGKIKNMAFEKSKADEIFDEFKPFLILIIEFIRNLSPDDLYNMSRQWGSTGVSKVRREFQRVIHEKHADFTPDGLSQYIKESSGVYNDETRANIFQIQEAIKEHIFSTLKNEYGDSPEKWWRLGIPKQIQKDCAVKAVEADPPEPPENFLLVLDYQRIIKDNWKLLGDIYTSPDQKQGNKEAKISWFVKFNTIRNRVMHPERKDVTEEEYNLVKEVKKWLLDRISVVSS</sequence>
<evidence type="ECO:0000313" key="2">
    <source>
        <dbReference type="Proteomes" id="UP000010796"/>
    </source>
</evidence>
<evidence type="ECO:0000313" key="1">
    <source>
        <dbReference type="EMBL" id="AGA77677.1"/>
    </source>
</evidence>
<dbReference type="HOGENOM" id="CLU_365137_0_0_10"/>
<dbReference type="Gene3D" id="3.40.1350.10">
    <property type="match status" value="1"/>
</dbReference>
<accession>L0FWJ5</accession>
<dbReference type="AlphaFoldDB" id="L0FWJ5"/>
<dbReference type="SUPFAM" id="SSF52980">
    <property type="entry name" value="Restriction endonuclease-like"/>
    <property type="match status" value="1"/>
</dbReference>
<keyword evidence="2" id="KW-1185">Reference proteome</keyword>
<dbReference type="OrthoDB" id="9789139at2"/>
<dbReference type="KEGG" id="evi:Echvi_1409"/>
<dbReference type="STRING" id="926556.Echvi_1409"/>
<dbReference type="NCBIfam" id="TIGR03187">
    <property type="entry name" value="DGQHR"/>
    <property type="match status" value="1"/>
</dbReference>
<dbReference type="eggNOG" id="ENOG502Z7Y8">
    <property type="taxonomic scope" value="Bacteria"/>
</dbReference>
<gene>
    <name evidence="1" type="ordered locus">Echvi_1409</name>
</gene>
<name>L0FWJ5_ECHVK</name>
<dbReference type="InterPro" id="IPR011335">
    <property type="entry name" value="Restrct_endonuc-II-like"/>
</dbReference>
<dbReference type="Pfam" id="PF14072">
    <property type="entry name" value="DndB"/>
    <property type="match status" value="1"/>
</dbReference>
<dbReference type="PATRIC" id="fig|926556.3.peg.1494"/>
<dbReference type="InterPro" id="IPR017642">
    <property type="entry name" value="DNA_S_mod_DndB"/>
</dbReference>
<dbReference type="RefSeq" id="WP_015265240.1">
    <property type="nucleotide sequence ID" value="NC_019904.1"/>
</dbReference>
<reference evidence="2" key="1">
    <citation type="submission" date="2012-02" db="EMBL/GenBank/DDBJ databases">
        <title>The complete genome of Echinicola vietnamensis DSM 17526.</title>
        <authorList>
            <person name="Lucas S."/>
            <person name="Copeland A."/>
            <person name="Lapidus A."/>
            <person name="Glavina del Rio T."/>
            <person name="Dalin E."/>
            <person name="Tice H."/>
            <person name="Bruce D."/>
            <person name="Goodwin L."/>
            <person name="Pitluck S."/>
            <person name="Peters L."/>
            <person name="Ovchinnikova G."/>
            <person name="Teshima H."/>
            <person name="Kyrpides N."/>
            <person name="Mavromatis K."/>
            <person name="Ivanova N."/>
            <person name="Brettin T."/>
            <person name="Detter J.C."/>
            <person name="Han C."/>
            <person name="Larimer F."/>
            <person name="Land M."/>
            <person name="Hauser L."/>
            <person name="Markowitz V."/>
            <person name="Cheng J.-F."/>
            <person name="Hugenholtz P."/>
            <person name="Woyke T."/>
            <person name="Wu D."/>
            <person name="Brambilla E."/>
            <person name="Klenk H.-P."/>
            <person name="Eisen J.A."/>
        </authorList>
    </citation>
    <scope>NUCLEOTIDE SEQUENCE [LARGE SCALE GENOMIC DNA]</scope>
    <source>
        <strain evidence="2">DSM 17526 / LMG 23754 / KMM 6221</strain>
    </source>
</reference>
<dbReference type="CDD" id="cd16413">
    <property type="entry name" value="DGQHR_domain"/>
    <property type="match status" value="1"/>
</dbReference>
<dbReference type="InterPro" id="IPR011856">
    <property type="entry name" value="tRNA_endonuc-like_dom_sf"/>
</dbReference>
<dbReference type="EMBL" id="CP003346">
    <property type="protein sequence ID" value="AGA77677.1"/>
    <property type="molecule type" value="Genomic_DNA"/>
</dbReference>
<protein>
    <submittedName>
        <fullName evidence="1">DGQHR domain-containing protein</fullName>
    </submittedName>
</protein>
<dbReference type="GO" id="GO:0003676">
    <property type="term" value="F:nucleic acid binding"/>
    <property type="evidence" value="ECO:0007669"/>
    <property type="project" value="InterPro"/>
</dbReference>
<dbReference type="InterPro" id="IPR017601">
    <property type="entry name" value="DGQHR-contain_dom"/>
</dbReference>
<dbReference type="Proteomes" id="UP000010796">
    <property type="component" value="Chromosome"/>
</dbReference>
<organism evidence="1 2">
    <name type="scientific">Echinicola vietnamensis (strain DSM 17526 / LMG 23754 / KMM 6221)</name>
    <dbReference type="NCBI Taxonomy" id="926556"/>
    <lineage>
        <taxon>Bacteria</taxon>
        <taxon>Pseudomonadati</taxon>
        <taxon>Bacteroidota</taxon>
        <taxon>Cytophagia</taxon>
        <taxon>Cytophagales</taxon>
        <taxon>Cyclobacteriaceae</taxon>
        <taxon>Echinicola</taxon>
    </lineage>
</organism>
<proteinExistence type="predicted"/>